<dbReference type="Pfam" id="PF11218">
    <property type="entry name" value="DUF3011"/>
    <property type="match status" value="1"/>
</dbReference>
<gene>
    <name evidence="2" type="ORF">FKV25_13625</name>
</gene>
<organism evidence="2 3">
    <name type="scientific">Marilutibacter aestuarii</name>
    <dbReference type="NCBI Taxonomy" id="1706195"/>
    <lineage>
        <taxon>Bacteria</taxon>
        <taxon>Pseudomonadati</taxon>
        <taxon>Pseudomonadota</taxon>
        <taxon>Gammaproteobacteria</taxon>
        <taxon>Lysobacterales</taxon>
        <taxon>Lysobacteraceae</taxon>
        <taxon>Marilutibacter</taxon>
    </lineage>
</organism>
<accession>A0A508A283</accession>
<protein>
    <submittedName>
        <fullName evidence="2">DUF3011 domain-containing protein</fullName>
    </submittedName>
</protein>
<evidence type="ECO:0000313" key="2">
    <source>
        <dbReference type="EMBL" id="TQD41035.1"/>
    </source>
</evidence>
<dbReference type="Proteomes" id="UP000318212">
    <property type="component" value="Unassembled WGS sequence"/>
</dbReference>
<dbReference type="EMBL" id="VICE01000131">
    <property type="protein sequence ID" value="TQD41035.1"/>
    <property type="molecule type" value="Genomic_DNA"/>
</dbReference>
<reference evidence="2 3" key="1">
    <citation type="submission" date="2019-06" db="EMBL/GenBank/DDBJ databases">
        <title>Lysobacter alkalisoli sp. nov. isolated from saline soil.</title>
        <authorList>
            <person name="Sun J.-Q."/>
            <person name="Xu L."/>
        </authorList>
    </citation>
    <scope>NUCLEOTIDE SEQUENCE [LARGE SCALE GENOMIC DNA]</scope>
    <source>
        <strain evidence="2 3">JCM 31130</strain>
    </source>
</reference>
<feature type="chain" id="PRO_5021292830" evidence="1">
    <location>
        <begin position="22"/>
        <end position="261"/>
    </location>
</feature>
<dbReference type="InterPro" id="IPR021381">
    <property type="entry name" value="DUF3011"/>
</dbReference>
<evidence type="ECO:0000313" key="3">
    <source>
        <dbReference type="Proteomes" id="UP000318212"/>
    </source>
</evidence>
<dbReference type="AlphaFoldDB" id="A0A508A283"/>
<keyword evidence="1" id="KW-0732">Signal</keyword>
<sequence length="261" mass="27823">MTRLFRGVVAAAMLACTGCVLDPGIFGGGSYPYPGQGYPVGGDYPYPGGGAAYGAPFRCESNDDRTRRCPADTRGGVRLTRQLSNTPCIRGRTWDADRNGVWVTGGCRAEFIAGQGSGGGYPVGGGNDLVRCESDDMRTRRCAADTRGGVRLVRQLSSTACIEGRTWGHDANQVWVTAGCRGEFATGRGGGYRPNPGPGPAQILRCESKDGRQRRCNATIRRQATLVRQLSSSPCIRGSSWGWDANGIWVGSGCRAEFSIR</sequence>
<name>A0A508A283_9GAMM</name>
<keyword evidence="3" id="KW-1185">Reference proteome</keyword>
<dbReference type="OrthoDB" id="6052310at2"/>
<comment type="caution">
    <text evidence="2">The sequence shown here is derived from an EMBL/GenBank/DDBJ whole genome shotgun (WGS) entry which is preliminary data.</text>
</comment>
<proteinExistence type="predicted"/>
<dbReference type="RefSeq" id="WP_141519341.1">
    <property type="nucleotide sequence ID" value="NZ_VICE01000131.1"/>
</dbReference>
<evidence type="ECO:0000256" key="1">
    <source>
        <dbReference type="SAM" id="SignalP"/>
    </source>
</evidence>
<feature type="signal peptide" evidence="1">
    <location>
        <begin position="1"/>
        <end position="21"/>
    </location>
</feature>